<comment type="caution">
    <text evidence="2">The sequence shown here is derived from an EMBL/GenBank/DDBJ whole genome shotgun (WGS) entry which is preliminary data.</text>
</comment>
<feature type="transmembrane region" description="Helical" evidence="1">
    <location>
        <begin position="48"/>
        <end position="70"/>
    </location>
</feature>
<dbReference type="RefSeq" id="WP_209750623.1">
    <property type="nucleotide sequence ID" value="NZ_JBHSMH010000117.1"/>
</dbReference>
<dbReference type="EMBL" id="JBHSMH010000117">
    <property type="protein sequence ID" value="MFC5472144.1"/>
    <property type="molecule type" value="Genomic_DNA"/>
</dbReference>
<dbReference type="Proteomes" id="UP001596105">
    <property type="component" value="Unassembled WGS sequence"/>
</dbReference>
<dbReference type="Pfam" id="PF19700">
    <property type="entry name" value="DUF6198"/>
    <property type="match status" value="1"/>
</dbReference>
<gene>
    <name evidence="2" type="ORF">ACFPPD_26020</name>
</gene>
<organism evidence="2 3">
    <name type="scientific">Cohnella suwonensis</name>
    <dbReference type="NCBI Taxonomy" id="696072"/>
    <lineage>
        <taxon>Bacteria</taxon>
        <taxon>Bacillati</taxon>
        <taxon>Bacillota</taxon>
        <taxon>Bacilli</taxon>
        <taxon>Bacillales</taxon>
        <taxon>Paenibacillaceae</taxon>
        <taxon>Cohnella</taxon>
    </lineage>
</organism>
<evidence type="ECO:0000313" key="3">
    <source>
        <dbReference type="Proteomes" id="UP001596105"/>
    </source>
</evidence>
<keyword evidence="1" id="KW-0472">Membrane</keyword>
<sequence>MPVGGWFIRFAFYFGGLLVLTFAIALIIKSGVGAGPWDAVFVGLNKQLGLTVGTWVYVVQVSILLLNALLLREKPELLSFVTIFLRGLLLDMWLYWSFMDWTASGWESYAGMMAGTALLGVGISAYLSARFPKSPIDGLMLAIHGRFGFNVRLSRTIVEVAAVVIGFFLGGPIGVGTIVISLLLGPIIQATDGGMAKLLRFVSDRQVRSGRGKPG</sequence>
<keyword evidence="1" id="KW-0812">Transmembrane</keyword>
<keyword evidence="3" id="KW-1185">Reference proteome</keyword>
<protein>
    <submittedName>
        <fullName evidence="2">YitT family protein</fullName>
    </submittedName>
</protein>
<proteinExistence type="predicted"/>
<feature type="transmembrane region" description="Helical" evidence="1">
    <location>
        <begin position="160"/>
        <end position="188"/>
    </location>
</feature>
<feature type="transmembrane region" description="Helical" evidence="1">
    <location>
        <begin position="108"/>
        <end position="127"/>
    </location>
</feature>
<dbReference type="InterPro" id="IPR038750">
    <property type="entry name" value="YczE/YyaS-like"/>
</dbReference>
<dbReference type="PANTHER" id="PTHR40078">
    <property type="entry name" value="INTEGRAL MEMBRANE PROTEIN-RELATED"/>
    <property type="match status" value="1"/>
</dbReference>
<keyword evidence="1" id="KW-1133">Transmembrane helix</keyword>
<feature type="transmembrane region" description="Helical" evidence="1">
    <location>
        <begin position="7"/>
        <end position="28"/>
    </location>
</feature>
<name>A0ABW0M1X8_9BACL</name>
<evidence type="ECO:0000256" key="1">
    <source>
        <dbReference type="SAM" id="Phobius"/>
    </source>
</evidence>
<evidence type="ECO:0000313" key="2">
    <source>
        <dbReference type="EMBL" id="MFC5472144.1"/>
    </source>
</evidence>
<accession>A0ABW0M1X8</accession>
<dbReference type="PANTHER" id="PTHR40078:SF1">
    <property type="entry name" value="INTEGRAL MEMBRANE PROTEIN"/>
    <property type="match status" value="1"/>
</dbReference>
<reference evidence="3" key="1">
    <citation type="journal article" date="2019" name="Int. J. Syst. Evol. Microbiol.">
        <title>The Global Catalogue of Microorganisms (GCM) 10K type strain sequencing project: providing services to taxonomists for standard genome sequencing and annotation.</title>
        <authorList>
            <consortium name="The Broad Institute Genomics Platform"/>
            <consortium name="The Broad Institute Genome Sequencing Center for Infectious Disease"/>
            <person name="Wu L."/>
            <person name="Ma J."/>
        </authorList>
    </citation>
    <scope>NUCLEOTIDE SEQUENCE [LARGE SCALE GENOMIC DNA]</scope>
    <source>
        <strain evidence="3">CCUG 57113</strain>
    </source>
</reference>
<feature type="transmembrane region" description="Helical" evidence="1">
    <location>
        <begin position="77"/>
        <end position="96"/>
    </location>
</feature>